<sequence length="73" mass="7929">MLTQVLGTVMASGAEAESAGNWPYLIGGGIFAFFLLLLFVAVSFTNVGNRHEGQIEAEDVHKQFSNKHGHDDH</sequence>
<dbReference type="EMBL" id="FUHW01000023">
    <property type="protein sequence ID" value="SJM59987.1"/>
    <property type="molecule type" value="Genomic_DNA"/>
</dbReference>
<dbReference type="RefSeq" id="WP_086996922.1">
    <property type="nucleotide sequence ID" value="NZ_FUHW01000023.1"/>
</dbReference>
<keyword evidence="1" id="KW-0812">Transmembrane</keyword>
<protein>
    <submittedName>
        <fullName evidence="2">Uncharacterized protein</fullName>
    </submittedName>
</protein>
<gene>
    <name evidence="2" type="ORF">FM101_06105</name>
</gene>
<accession>A0A1R4FVY3</accession>
<keyword evidence="1" id="KW-1133">Transmembrane helix</keyword>
<feature type="transmembrane region" description="Helical" evidence="1">
    <location>
        <begin position="26"/>
        <end position="44"/>
    </location>
</feature>
<evidence type="ECO:0000256" key="1">
    <source>
        <dbReference type="SAM" id="Phobius"/>
    </source>
</evidence>
<keyword evidence="3" id="KW-1185">Reference proteome</keyword>
<proteinExistence type="predicted"/>
<evidence type="ECO:0000313" key="3">
    <source>
        <dbReference type="Proteomes" id="UP000195913"/>
    </source>
</evidence>
<reference evidence="2 3" key="1">
    <citation type="submission" date="2017-02" db="EMBL/GenBank/DDBJ databases">
        <authorList>
            <person name="Peterson S.W."/>
        </authorList>
    </citation>
    <scope>NUCLEOTIDE SEQUENCE [LARGE SCALE GENOMIC DNA]</scope>
    <source>
        <strain evidence="2 3">B Ar 00.02</strain>
    </source>
</reference>
<keyword evidence="1" id="KW-0472">Membrane</keyword>
<organism evidence="2 3">
    <name type="scientific">Arthrobacter rhombi</name>
    <dbReference type="NCBI Taxonomy" id="71253"/>
    <lineage>
        <taxon>Bacteria</taxon>
        <taxon>Bacillati</taxon>
        <taxon>Actinomycetota</taxon>
        <taxon>Actinomycetes</taxon>
        <taxon>Micrococcales</taxon>
        <taxon>Micrococcaceae</taxon>
        <taxon>Arthrobacter</taxon>
    </lineage>
</organism>
<name>A0A1R4FVY3_9MICC</name>
<dbReference type="AlphaFoldDB" id="A0A1R4FVY3"/>
<evidence type="ECO:0000313" key="2">
    <source>
        <dbReference type="EMBL" id="SJM59987.1"/>
    </source>
</evidence>
<dbReference type="Proteomes" id="UP000195913">
    <property type="component" value="Unassembled WGS sequence"/>
</dbReference>